<feature type="chain" id="PRO_5014475912" evidence="1">
    <location>
        <begin position="22"/>
        <end position="385"/>
    </location>
</feature>
<dbReference type="RefSeq" id="WP_103127768.1">
    <property type="nucleotide sequence ID" value="NZ_BFAG01000001.1"/>
</dbReference>
<dbReference type="AlphaFoldDB" id="A0A2I9DPX8"/>
<sequence length="385" mass="38948">MRRLAPLAVLTALALAGGAGAQATLTGTTWTLTGLTEAGKSVSPGSAAPRPTLLLDGKAASGSTGCNTYRASYVARGEVLRFGPLATTRRACPDRVDGLEARFLNLMGRVTRFQLGGNTLTLFAGSRDRLVFTAGNAATSNRPEVGMNLDGTWTLIGGTALRVVPGGVPSLTFADGRVSGTGGCNRLTGPFRLEGETLTLGPLASTWMACAPEVNAREAAFLAFLGTPLTASVQAVTLTLTNGEGRTLVFRRGGVTGGAGLREGGVGAAQAQPSVADGSYTLAAVDGQAAPRTFRPITLTLEGGRIGGSDGCNSFGGAYRLEGGRVVLTGPLVGTRMACPDSAGEVDVLAVLRARPALTVTPAGLTLTAGGTTLVFSRGVATGRP</sequence>
<keyword evidence="4" id="KW-1185">Reference proteome</keyword>
<name>A0A2I9DPX8_9DEIO</name>
<dbReference type="OrthoDB" id="5348860at2"/>
<feature type="domain" description="DUF306" evidence="2">
    <location>
        <begin position="151"/>
        <end position="250"/>
    </location>
</feature>
<dbReference type="PANTHER" id="PTHR35535">
    <property type="entry name" value="HEAT SHOCK PROTEIN HSLJ"/>
    <property type="match status" value="1"/>
</dbReference>
<evidence type="ECO:0000259" key="2">
    <source>
        <dbReference type="Pfam" id="PF03724"/>
    </source>
</evidence>
<comment type="caution">
    <text evidence="3">The sequence shown here is derived from an EMBL/GenBank/DDBJ whole genome shotgun (WGS) entry which is preliminary data.</text>
</comment>
<feature type="domain" description="DUF306" evidence="2">
    <location>
        <begin position="275"/>
        <end position="376"/>
    </location>
</feature>
<keyword evidence="1" id="KW-0732">Signal</keyword>
<protein>
    <submittedName>
        <fullName evidence="3">META domain-containing protein</fullName>
    </submittedName>
</protein>
<reference evidence="4" key="1">
    <citation type="submission" date="2018-01" db="EMBL/GenBank/DDBJ databases">
        <title>Draft Genome Sequence of the Radioresistant Bacterium Deinococcus aerius TR0125, Isolated from the Higher Atmosphere above Japan.</title>
        <authorList>
            <person name="Satoh K."/>
            <person name="Arai H."/>
            <person name="Sanzen T."/>
            <person name="Kawaguchi Y."/>
            <person name="Hayashi H."/>
            <person name="Yokobori S."/>
            <person name="Yamagishi A."/>
            <person name="Oono Y."/>
            <person name="Narumi I."/>
        </authorList>
    </citation>
    <scope>NUCLEOTIDE SEQUENCE [LARGE SCALE GENOMIC DNA]</scope>
    <source>
        <strain evidence="4">TR0125</strain>
    </source>
</reference>
<dbReference type="Gene3D" id="2.40.128.270">
    <property type="match status" value="3"/>
</dbReference>
<dbReference type="InterPro" id="IPR038670">
    <property type="entry name" value="HslJ-like_sf"/>
</dbReference>
<evidence type="ECO:0000313" key="4">
    <source>
        <dbReference type="Proteomes" id="UP000236569"/>
    </source>
</evidence>
<dbReference type="InterPro" id="IPR005184">
    <property type="entry name" value="DUF306_Meta_HslJ"/>
</dbReference>
<dbReference type="Proteomes" id="UP000236569">
    <property type="component" value="Unassembled WGS sequence"/>
</dbReference>
<dbReference type="PANTHER" id="PTHR35535:SF2">
    <property type="entry name" value="DUF306 DOMAIN-CONTAINING PROTEIN"/>
    <property type="match status" value="1"/>
</dbReference>
<dbReference type="EMBL" id="BFAG01000001">
    <property type="protein sequence ID" value="GBF04207.1"/>
    <property type="molecule type" value="Genomic_DNA"/>
</dbReference>
<feature type="domain" description="DUF306" evidence="2">
    <location>
        <begin position="23"/>
        <end position="131"/>
    </location>
</feature>
<organism evidence="3 4">
    <name type="scientific">Deinococcus aerius</name>
    <dbReference type="NCBI Taxonomy" id="200253"/>
    <lineage>
        <taxon>Bacteria</taxon>
        <taxon>Thermotogati</taxon>
        <taxon>Deinococcota</taxon>
        <taxon>Deinococci</taxon>
        <taxon>Deinococcales</taxon>
        <taxon>Deinococcaceae</taxon>
        <taxon>Deinococcus</taxon>
    </lineage>
</organism>
<gene>
    <name evidence="3" type="ORF">DAERI_010379</name>
</gene>
<proteinExistence type="predicted"/>
<dbReference type="InterPro" id="IPR053147">
    <property type="entry name" value="Hsp_HslJ-like"/>
</dbReference>
<feature type="signal peptide" evidence="1">
    <location>
        <begin position="1"/>
        <end position="21"/>
    </location>
</feature>
<evidence type="ECO:0000313" key="3">
    <source>
        <dbReference type="EMBL" id="GBF04207.1"/>
    </source>
</evidence>
<accession>A0A2I9DPX8</accession>
<evidence type="ECO:0000256" key="1">
    <source>
        <dbReference type="SAM" id="SignalP"/>
    </source>
</evidence>
<dbReference type="Pfam" id="PF03724">
    <property type="entry name" value="META"/>
    <property type="match status" value="3"/>
</dbReference>